<dbReference type="EMBL" id="GEBQ01011785">
    <property type="protein sequence ID" value="JAT28192.1"/>
    <property type="molecule type" value="Transcribed_RNA"/>
</dbReference>
<sequence length="487" mass="56122">MESQLSLEVLPQEVITHIASYLGVQDILACCTTSTSMRHAFNDNFIWKKLCNLKLVDHLSKHRSLDDPYFNDSEKVSSSQTLLCHWRKLYIMQANLLRNLRQGRYEKEQIAVGPSNDVYQGTRVEFCESGEYLLYHSLSVVRDKMVDQIWDIKTVPSLHSSLNFNFNPYMDLDVMDGYDIDTYQMIGNRLVVSQCNVVQIYNLSLISSSDIKLEQTFVLDKSEEISKSLVSCKDNSFAQDQYFEVGVGVESTVCFSFFIGIILNFEEFPNPILHIWNILNGKKVKEESLPAQNIKIVDVKLITCKLGKDLVVQLRVNGHRYMYHYYGYNLLKLEFSSFSVKLNYCDFLIFANDRVVGVGPRKLYLYDYKTSNKVAIKKCDHEILKNTLVVLKNNLLYGTFDSTIFVVKLGSFDVVNTIKLGFTLYSLQVMSERFIVINSSNSEVWEIGETAEKLFKFPVDGSFVGSNQYCTKVVLEKGNNLYFLRFW</sequence>
<dbReference type="Pfam" id="PF12937">
    <property type="entry name" value="F-box-like"/>
    <property type="match status" value="1"/>
</dbReference>
<evidence type="ECO:0000313" key="3">
    <source>
        <dbReference type="EMBL" id="JAT28192.1"/>
    </source>
</evidence>
<dbReference type="PROSITE" id="PS50181">
    <property type="entry name" value="FBOX"/>
    <property type="match status" value="1"/>
</dbReference>
<name>A0A1B6LVC5_9HEMI</name>
<protein>
    <recommendedName>
        <fullName evidence="1">F-box domain-containing protein</fullName>
    </recommendedName>
</protein>
<proteinExistence type="predicted"/>
<dbReference type="InterPro" id="IPR001810">
    <property type="entry name" value="F-box_dom"/>
</dbReference>
<evidence type="ECO:0000259" key="1">
    <source>
        <dbReference type="PROSITE" id="PS50181"/>
    </source>
</evidence>
<evidence type="ECO:0000313" key="2">
    <source>
        <dbReference type="EMBL" id="JAT27614.1"/>
    </source>
</evidence>
<dbReference type="AlphaFoldDB" id="A0A1B6LVC5"/>
<dbReference type="EMBL" id="GEBQ01012363">
    <property type="protein sequence ID" value="JAT27614.1"/>
    <property type="molecule type" value="Transcribed_RNA"/>
</dbReference>
<feature type="domain" description="F-box" evidence="1">
    <location>
        <begin position="4"/>
        <end position="50"/>
    </location>
</feature>
<gene>
    <name evidence="3" type="ORF">g.33018</name>
    <name evidence="2" type="ORF">g.33019</name>
</gene>
<reference evidence="2" key="1">
    <citation type="submission" date="2015-11" db="EMBL/GenBank/DDBJ databases">
        <title>De novo transcriptome assembly of four potential Pierce s Disease insect vectors from Arizona vineyards.</title>
        <authorList>
            <person name="Tassone E.E."/>
        </authorList>
    </citation>
    <scope>NUCLEOTIDE SEQUENCE</scope>
</reference>
<dbReference type="SUPFAM" id="SSF50978">
    <property type="entry name" value="WD40 repeat-like"/>
    <property type="match status" value="1"/>
</dbReference>
<dbReference type="InterPro" id="IPR036047">
    <property type="entry name" value="F-box-like_dom_sf"/>
</dbReference>
<dbReference type="Gene3D" id="1.20.1280.50">
    <property type="match status" value="1"/>
</dbReference>
<accession>A0A1B6LVC5</accession>
<dbReference type="SUPFAM" id="SSF81383">
    <property type="entry name" value="F-box domain"/>
    <property type="match status" value="1"/>
</dbReference>
<organism evidence="2">
    <name type="scientific">Graphocephala atropunctata</name>
    <dbReference type="NCBI Taxonomy" id="36148"/>
    <lineage>
        <taxon>Eukaryota</taxon>
        <taxon>Metazoa</taxon>
        <taxon>Ecdysozoa</taxon>
        <taxon>Arthropoda</taxon>
        <taxon>Hexapoda</taxon>
        <taxon>Insecta</taxon>
        <taxon>Pterygota</taxon>
        <taxon>Neoptera</taxon>
        <taxon>Paraneoptera</taxon>
        <taxon>Hemiptera</taxon>
        <taxon>Auchenorrhyncha</taxon>
        <taxon>Membracoidea</taxon>
        <taxon>Cicadellidae</taxon>
        <taxon>Cicadellinae</taxon>
        <taxon>Cicadellini</taxon>
        <taxon>Graphocephala</taxon>
    </lineage>
</organism>
<dbReference type="SMART" id="SM00256">
    <property type="entry name" value="FBOX"/>
    <property type="match status" value="1"/>
</dbReference>
<dbReference type="InterPro" id="IPR036322">
    <property type="entry name" value="WD40_repeat_dom_sf"/>
</dbReference>